<feature type="signal peptide" evidence="1">
    <location>
        <begin position="1"/>
        <end position="22"/>
    </location>
</feature>
<proteinExistence type="predicted"/>
<reference evidence="2" key="1">
    <citation type="submission" date="2022-10" db="EMBL/GenBank/DDBJ databases">
        <title>Luteolibacter sp. GHJ8, whole genome shotgun sequencing project.</title>
        <authorList>
            <person name="Zhao G."/>
            <person name="Shen L."/>
        </authorList>
    </citation>
    <scope>NUCLEOTIDE SEQUENCE</scope>
    <source>
        <strain evidence="2">GHJ8</strain>
    </source>
</reference>
<sequence length="393" mass="41085">MPFPLLIARCLVAAGLVHSAAAEVIVNAPMTITRRVQIQPIQVFKTDGTAATILGDTAQSTYIKEQINRIWAQAGVRIDWLPFTQYVNNFAFSDPANNYSSSPRPTAHLGTINSGAGAPPKSSNALVINMFFIEIVPGFQQTSDNTANGLAYIDGNGITMHVGANLAAFEGGRDVIARVIAHEIGHNLGLDHTQQNGQPNLMSSGGTTSQLTTAQRTTVFTNDNGTDGYDFLQTLPAATNYEQWATTNGIDNGPDGDDDVDGIDNVIEFMLGLNPNAPSVLPAPAAAANGLTWTLTKNAQAVADGLVYQIQTGSNLTTWLAAGAANSGSTVVTNNASTLSVRLNSGGGRRFMRLKVDSSPVSGGAGSFIPAGESEGGAAVIAEPIDWMTLSPP</sequence>
<evidence type="ECO:0000313" key="3">
    <source>
        <dbReference type="Proteomes" id="UP001165653"/>
    </source>
</evidence>
<evidence type="ECO:0000313" key="2">
    <source>
        <dbReference type="EMBL" id="MCW1913598.1"/>
    </source>
</evidence>
<dbReference type="EMBL" id="JAPDDR010000004">
    <property type="protein sequence ID" value="MCW1913598.1"/>
    <property type="molecule type" value="Genomic_DNA"/>
</dbReference>
<protein>
    <recommendedName>
        <fullName evidence="4">Peptidase M10 metallopeptidase domain-containing protein</fullName>
    </recommendedName>
</protein>
<organism evidence="2 3">
    <name type="scientific">Luteolibacter rhizosphaerae</name>
    <dbReference type="NCBI Taxonomy" id="2989719"/>
    <lineage>
        <taxon>Bacteria</taxon>
        <taxon>Pseudomonadati</taxon>
        <taxon>Verrucomicrobiota</taxon>
        <taxon>Verrucomicrobiia</taxon>
        <taxon>Verrucomicrobiales</taxon>
        <taxon>Verrucomicrobiaceae</taxon>
        <taxon>Luteolibacter</taxon>
    </lineage>
</organism>
<feature type="chain" id="PRO_5045996428" description="Peptidase M10 metallopeptidase domain-containing protein" evidence="1">
    <location>
        <begin position="23"/>
        <end position="393"/>
    </location>
</feature>
<gene>
    <name evidence="2" type="ORF">OJ996_08430</name>
</gene>
<dbReference type="InterPro" id="IPR024079">
    <property type="entry name" value="MetalloPept_cat_dom_sf"/>
</dbReference>
<dbReference type="Gene3D" id="3.40.390.10">
    <property type="entry name" value="Collagenase (Catalytic Domain)"/>
    <property type="match status" value="1"/>
</dbReference>
<evidence type="ECO:0000256" key="1">
    <source>
        <dbReference type="SAM" id="SignalP"/>
    </source>
</evidence>
<dbReference type="RefSeq" id="WP_264513101.1">
    <property type="nucleotide sequence ID" value="NZ_JAPDDR010000004.1"/>
</dbReference>
<keyword evidence="3" id="KW-1185">Reference proteome</keyword>
<dbReference type="Pfam" id="PF13582">
    <property type="entry name" value="Reprolysin_3"/>
    <property type="match status" value="1"/>
</dbReference>
<accession>A0ABT3G177</accession>
<keyword evidence="1" id="KW-0732">Signal</keyword>
<evidence type="ECO:0008006" key="4">
    <source>
        <dbReference type="Google" id="ProtNLM"/>
    </source>
</evidence>
<dbReference type="SUPFAM" id="SSF55486">
    <property type="entry name" value="Metalloproteases ('zincins'), catalytic domain"/>
    <property type="match status" value="1"/>
</dbReference>
<dbReference type="Proteomes" id="UP001165653">
    <property type="component" value="Unassembled WGS sequence"/>
</dbReference>
<name>A0ABT3G177_9BACT</name>
<comment type="caution">
    <text evidence="2">The sequence shown here is derived from an EMBL/GenBank/DDBJ whole genome shotgun (WGS) entry which is preliminary data.</text>
</comment>